<dbReference type="AlphaFoldDB" id="A0A0A8XQY9"/>
<evidence type="ECO:0000313" key="1">
    <source>
        <dbReference type="EMBL" id="JAD15065.1"/>
    </source>
</evidence>
<accession>A0A0A8XQY9</accession>
<reference evidence="1" key="1">
    <citation type="submission" date="2014-09" db="EMBL/GenBank/DDBJ databases">
        <authorList>
            <person name="Magalhaes I.L.F."/>
            <person name="Oliveira U."/>
            <person name="Santos F.R."/>
            <person name="Vidigal T.H.D.A."/>
            <person name="Brescovit A.D."/>
            <person name="Santos A.J."/>
        </authorList>
    </citation>
    <scope>NUCLEOTIDE SEQUENCE</scope>
    <source>
        <tissue evidence="1">Shoot tissue taken approximately 20 cm above the soil surface</tissue>
    </source>
</reference>
<sequence length="45" mass="4999">MIYINGNVMNLKQTLVKLAGHQYKAANSPDKCLYKENGLLFPGTT</sequence>
<protein>
    <submittedName>
        <fullName evidence="1">Uncharacterized protein</fullName>
    </submittedName>
</protein>
<dbReference type="EMBL" id="GBRH01282830">
    <property type="protein sequence ID" value="JAD15065.1"/>
    <property type="molecule type" value="Transcribed_RNA"/>
</dbReference>
<organism evidence="1">
    <name type="scientific">Arundo donax</name>
    <name type="common">Giant reed</name>
    <name type="synonym">Donax arundinaceus</name>
    <dbReference type="NCBI Taxonomy" id="35708"/>
    <lineage>
        <taxon>Eukaryota</taxon>
        <taxon>Viridiplantae</taxon>
        <taxon>Streptophyta</taxon>
        <taxon>Embryophyta</taxon>
        <taxon>Tracheophyta</taxon>
        <taxon>Spermatophyta</taxon>
        <taxon>Magnoliopsida</taxon>
        <taxon>Liliopsida</taxon>
        <taxon>Poales</taxon>
        <taxon>Poaceae</taxon>
        <taxon>PACMAD clade</taxon>
        <taxon>Arundinoideae</taxon>
        <taxon>Arundineae</taxon>
        <taxon>Arundo</taxon>
    </lineage>
</organism>
<reference evidence="1" key="2">
    <citation type="journal article" date="2015" name="Data Brief">
        <title>Shoot transcriptome of the giant reed, Arundo donax.</title>
        <authorList>
            <person name="Barrero R.A."/>
            <person name="Guerrero F.D."/>
            <person name="Moolhuijzen P."/>
            <person name="Goolsby J.A."/>
            <person name="Tidwell J."/>
            <person name="Bellgard S.E."/>
            <person name="Bellgard M.I."/>
        </authorList>
    </citation>
    <scope>NUCLEOTIDE SEQUENCE</scope>
    <source>
        <tissue evidence="1">Shoot tissue taken approximately 20 cm above the soil surface</tissue>
    </source>
</reference>
<proteinExistence type="predicted"/>
<name>A0A0A8XQY9_ARUDO</name>